<feature type="region of interest" description="Disordered" evidence="1">
    <location>
        <begin position="57"/>
        <end position="90"/>
    </location>
</feature>
<accession>A0A4C1UM51</accession>
<evidence type="ECO:0000313" key="3">
    <source>
        <dbReference type="Proteomes" id="UP000299102"/>
    </source>
</evidence>
<evidence type="ECO:0000313" key="2">
    <source>
        <dbReference type="EMBL" id="GBP26944.1"/>
    </source>
</evidence>
<evidence type="ECO:0000256" key="1">
    <source>
        <dbReference type="SAM" id="MobiDB-lite"/>
    </source>
</evidence>
<proteinExistence type="predicted"/>
<dbReference type="AlphaFoldDB" id="A0A4C1UM51"/>
<feature type="compositionally biased region" description="Polar residues" evidence="1">
    <location>
        <begin position="57"/>
        <end position="67"/>
    </location>
</feature>
<sequence length="90" mass="9983">MFSTLSRRKVTVSAVHFVEQLRVPVVQHHPTIFQCQRAHLSIRYPISAQEAVNALVTSPESRVSTASGDDLYPGGSEDRLPLDNAIKKNL</sequence>
<comment type="caution">
    <text evidence="2">The sequence shown here is derived from an EMBL/GenBank/DDBJ whole genome shotgun (WGS) entry which is preliminary data.</text>
</comment>
<gene>
    <name evidence="2" type="ORF">EVAR_95730_1</name>
</gene>
<dbReference type="Proteomes" id="UP000299102">
    <property type="component" value="Unassembled WGS sequence"/>
</dbReference>
<dbReference type="EMBL" id="BGZK01000187">
    <property type="protein sequence ID" value="GBP26944.1"/>
    <property type="molecule type" value="Genomic_DNA"/>
</dbReference>
<keyword evidence="3" id="KW-1185">Reference proteome</keyword>
<protein>
    <submittedName>
        <fullName evidence="2">Uncharacterized protein</fullName>
    </submittedName>
</protein>
<name>A0A4C1UM51_EUMVA</name>
<reference evidence="2 3" key="1">
    <citation type="journal article" date="2019" name="Commun. Biol.">
        <title>The bagworm genome reveals a unique fibroin gene that provides high tensile strength.</title>
        <authorList>
            <person name="Kono N."/>
            <person name="Nakamura H."/>
            <person name="Ohtoshi R."/>
            <person name="Tomita M."/>
            <person name="Numata K."/>
            <person name="Arakawa K."/>
        </authorList>
    </citation>
    <scope>NUCLEOTIDE SEQUENCE [LARGE SCALE GENOMIC DNA]</scope>
</reference>
<organism evidence="2 3">
    <name type="scientific">Eumeta variegata</name>
    <name type="common">Bagworm moth</name>
    <name type="synonym">Eumeta japonica</name>
    <dbReference type="NCBI Taxonomy" id="151549"/>
    <lineage>
        <taxon>Eukaryota</taxon>
        <taxon>Metazoa</taxon>
        <taxon>Ecdysozoa</taxon>
        <taxon>Arthropoda</taxon>
        <taxon>Hexapoda</taxon>
        <taxon>Insecta</taxon>
        <taxon>Pterygota</taxon>
        <taxon>Neoptera</taxon>
        <taxon>Endopterygota</taxon>
        <taxon>Lepidoptera</taxon>
        <taxon>Glossata</taxon>
        <taxon>Ditrysia</taxon>
        <taxon>Tineoidea</taxon>
        <taxon>Psychidae</taxon>
        <taxon>Oiketicinae</taxon>
        <taxon>Eumeta</taxon>
    </lineage>
</organism>